<reference evidence="2" key="2">
    <citation type="submission" date="2016-02" db="EMBL/GenBank/DDBJ databases">
        <title>Draft genome sequence of five rapidly growing Mycobacterium species.</title>
        <authorList>
            <person name="Katahira K."/>
            <person name="Gotou Y."/>
            <person name="Iida K."/>
            <person name="Ogura Y."/>
            <person name="Hayashi T."/>
        </authorList>
    </citation>
    <scope>NUCLEOTIDE SEQUENCE [LARGE SCALE GENOMIC DNA]</scope>
    <source>
        <strain evidence="2">JCM15298</strain>
    </source>
</reference>
<accession>A0A100WEQ6</accession>
<evidence type="ECO:0000313" key="1">
    <source>
        <dbReference type="EMBL" id="GAS96691.1"/>
    </source>
</evidence>
<name>A0A100WEQ6_MYCCR</name>
<gene>
    <name evidence="1" type="ORF">RMCC_3657</name>
</gene>
<proteinExistence type="predicted"/>
<protein>
    <submittedName>
        <fullName evidence="1">Pyridoxamine 5'-phosphate oxidase-related FMN-binding protein</fullName>
    </submittedName>
</protein>
<comment type="caution">
    <text evidence="1">The sequence shown here is derived from an EMBL/GenBank/DDBJ whole genome shotgun (WGS) entry which is preliminary data.</text>
</comment>
<evidence type="ECO:0000313" key="2">
    <source>
        <dbReference type="Proteomes" id="UP000069443"/>
    </source>
</evidence>
<reference evidence="2" key="1">
    <citation type="journal article" date="2016" name="Genome Announc.">
        <title>Draft Genome Sequences of Five Rapidly Growing Mycobacterium Species, M. thermoresistibile, M. fortuitum subsp. acetamidolyticum, M. canariasense, M. brisbanense, and M. novocastrense.</title>
        <authorList>
            <person name="Katahira K."/>
            <person name="Ogura Y."/>
            <person name="Gotoh Y."/>
            <person name="Hayashi T."/>
        </authorList>
    </citation>
    <scope>NUCLEOTIDE SEQUENCE [LARGE SCALE GENOMIC DNA]</scope>
    <source>
        <strain evidence="2">JCM15298</strain>
    </source>
</reference>
<keyword evidence="2" id="KW-1185">Reference proteome</keyword>
<dbReference type="AlphaFoldDB" id="A0A100WEQ6"/>
<dbReference type="STRING" id="228230.RMCC_3657"/>
<dbReference type="Proteomes" id="UP000069443">
    <property type="component" value="Unassembled WGS sequence"/>
</dbReference>
<organism evidence="1 2">
    <name type="scientific">Mycolicibacterium canariasense</name>
    <name type="common">Mycobacterium canariasense</name>
    <dbReference type="NCBI Taxonomy" id="228230"/>
    <lineage>
        <taxon>Bacteria</taxon>
        <taxon>Bacillati</taxon>
        <taxon>Actinomycetota</taxon>
        <taxon>Actinomycetes</taxon>
        <taxon>Mycobacteriales</taxon>
        <taxon>Mycobacteriaceae</taxon>
        <taxon>Mycolicibacterium</taxon>
    </lineage>
</organism>
<sequence>MVEPEGARALLSRLASRYWDLGDPSRANMLEEMLAEDWVRVVIQPQKIYRYSLDS</sequence>
<dbReference type="EMBL" id="BCSY01000057">
    <property type="protein sequence ID" value="GAS96691.1"/>
    <property type="molecule type" value="Genomic_DNA"/>
</dbReference>